<evidence type="ECO:0000256" key="1">
    <source>
        <dbReference type="ARBA" id="ARBA00023002"/>
    </source>
</evidence>
<keyword evidence="2" id="KW-0520">NAD</keyword>
<dbReference type="RefSeq" id="XP_041222032.1">
    <property type="nucleotide sequence ID" value="XM_041372398.1"/>
</dbReference>
<keyword evidence="6" id="KW-1185">Reference proteome</keyword>
<evidence type="ECO:0000313" key="6">
    <source>
        <dbReference type="Proteomes" id="UP001195769"/>
    </source>
</evidence>
<dbReference type="InterPro" id="IPR016161">
    <property type="entry name" value="Ald_DH/histidinol_DH"/>
</dbReference>
<comment type="caution">
    <text evidence="5">The sequence shown here is derived from an EMBL/GenBank/DDBJ whole genome shotgun (WGS) entry which is preliminary data.</text>
</comment>
<dbReference type="PANTHER" id="PTHR42862:SF1">
    <property type="entry name" value="DELTA-1-PYRROLINE-5-CARBOXYLATE DEHYDROGENASE 2, ISOFORM A-RELATED"/>
    <property type="match status" value="1"/>
</dbReference>
<gene>
    <name evidence="5" type="ORF">F5891DRAFT_594002</name>
</gene>
<feature type="compositionally biased region" description="Basic and acidic residues" evidence="3">
    <location>
        <begin position="81"/>
        <end position="90"/>
    </location>
</feature>
<sequence length="90" mass="10343">MKEEIFSPVVTIYVYDNANYEKTLELIDNTSPYALTDSIFAADRRALRTATNKLRNAAGNVNYNEQCPGADGRGPTIRWRRTNEWDQRQS</sequence>
<accession>A0AAD4HHK3</accession>
<dbReference type="AlphaFoldDB" id="A0AAD4HHK3"/>
<keyword evidence="1" id="KW-0560">Oxidoreductase</keyword>
<dbReference type="GeneID" id="64666696"/>
<dbReference type="GO" id="GO:0003842">
    <property type="term" value="F:L-glutamate gamma-semialdehyde dehydrogenase activity"/>
    <property type="evidence" value="ECO:0007669"/>
    <property type="project" value="TreeGrafter"/>
</dbReference>
<dbReference type="InterPro" id="IPR016163">
    <property type="entry name" value="Ald_DH_C"/>
</dbReference>
<evidence type="ECO:0000256" key="2">
    <source>
        <dbReference type="ARBA" id="ARBA00023027"/>
    </source>
</evidence>
<dbReference type="GO" id="GO:0005759">
    <property type="term" value="C:mitochondrial matrix"/>
    <property type="evidence" value="ECO:0007669"/>
    <property type="project" value="TreeGrafter"/>
</dbReference>
<dbReference type="InterPro" id="IPR015590">
    <property type="entry name" value="Aldehyde_DH_dom"/>
</dbReference>
<organism evidence="5 6">
    <name type="scientific">Suillus fuscotomentosus</name>
    <dbReference type="NCBI Taxonomy" id="1912939"/>
    <lineage>
        <taxon>Eukaryota</taxon>
        <taxon>Fungi</taxon>
        <taxon>Dikarya</taxon>
        <taxon>Basidiomycota</taxon>
        <taxon>Agaricomycotina</taxon>
        <taxon>Agaricomycetes</taxon>
        <taxon>Agaricomycetidae</taxon>
        <taxon>Boletales</taxon>
        <taxon>Suillineae</taxon>
        <taxon>Suillaceae</taxon>
        <taxon>Suillus</taxon>
    </lineage>
</organism>
<evidence type="ECO:0000256" key="3">
    <source>
        <dbReference type="SAM" id="MobiDB-lite"/>
    </source>
</evidence>
<dbReference type="InterPro" id="IPR050485">
    <property type="entry name" value="Proline_metab_enzyme"/>
</dbReference>
<proteinExistence type="predicted"/>
<protein>
    <recommendedName>
        <fullName evidence="4">Aldehyde dehydrogenase domain-containing protein</fullName>
    </recommendedName>
</protein>
<dbReference type="SUPFAM" id="SSF53720">
    <property type="entry name" value="ALDH-like"/>
    <property type="match status" value="1"/>
</dbReference>
<dbReference type="Gene3D" id="3.40.309.10">
    <property type="entry name" value="Aldehyde Dehydrogenase, Chain A, domain 2"/>
    <property type="match status" value="1"/>
</dbReference>
<name>A0AAD4HHK3_9AGAM</name>
<evidence type="ECO:0000313" key="5">
    <source>
        <dbReference type="EMBL" id="KAG1896456.1"/>
    </source>
</evidence>
<feature type="region of interest" description="Disordered" evidence="3">
    <location>
        <begin position="65"/>
        <end position="90"/>
    </location>
</feature>
<reference evidence="5" key="1">
    <citation type="journal article" date="2020" name="New Phytol.">
        <title>Comparative genomics reveals dynamic genome evolution in host specialist ectomycorrhizal fungi.</title>
        <authorList>
            <person name="Lofgren L.A."/>
            <person name="Nguyen N.H."/>
            <person name="Vilgalys R."/>
            <person name="Ruytinx J."/>
            <person name="Liao H.L."/>
            <person name="Branco S."/>
            <person name="Kuo A."/>
            <person name="LaButti K."/>
            <person name="Lipzen A."/>
            <person name="Andreopoulos W."/>
            <person name="Pangilinan J."/>
            <person name="Riley R."/>
            <person name="Hundley H."/>
            <person name="Na H."/>
            <person name="Barry K."/>
            <person name="Grigoriev I.V."/>
            <person name="Stajich J.E."/>
            <person name="Kennedy P.G."/>
        </authorList>
    </citation>
    <scope>NUCLEOTIDE SEQUENCE</scope>
    <source>
        <strain evidence="5">FC203</strain>
    </source>
</reference>
<dbReference type="GO" id="GO:0010133">
    <property type="term" value="P:L-proline catabolic process to L-glutamate"/>
    <property type="evidence" value="ECO:0007669"/>
    <property type="project" value="TreeGrafter"/>
</dbReference>
<dbReference type="PANTHER" id="PTHR42862">
    <property type="entry name" value="DELTA-1-PYRROLINE-5-CARBOXYLATE DEHYDROGENASE 1, ISOFORM A-RELATED"/>
    <property type="match status" value="1"/>
</dbReference>
<feature type="domain" description="Aldehyde dehydrogenase" evidence="4">
    <location>
        <begin position="1"/>
        <end position="70"/>
    </location>
</feature>
<evidence type="ECO:0000259" key="4">
    <source>
        <dbReference type="Pfam" id="PF00171"/>
    </source>
</evidence>
<dbReference type="EMBL" id="JABBWK010000055">
    <property type="protein sequence ID" value="KAG1896456.1"/>
    <property type="molecule type" value="Genomic_DNA"/>
</dbReference>
<dbReference type="Pfam" id="PF00171">
    <property type="entry name" value="Aldedh"/>
    <property type="match status" value="1"/>
</dbReference>
<dbReference type="Proteomes" id="UP001195769">
    <property type="component" value="Unassembled WGS sequence"/>
</dbReference>